<accession>A0A3B0CM51</accession>
<evidence type="ECO:0000313" key="1">
    <source>
        <dbReference type="EMBL" id="RKN86755.1"/>
    </source>
</evidence>
<dbReference type="AlphaFoldDB" id="A0A3B0CM51"/>
<proteinExistence type="predicted"/>
<organism evidence="1 2">
    <name type="scientific">Paenibacillus ginsengarvi</name>
    <dbReference type="NCBI Taxonomy" id="400777"/>
    <lineage>
        <taxon>Bacteria</taxon>
        <taxon>Bacillati</taxon>
        <taxon>Bacillota</taxon>
        <taxon>Bacilli</taxon>
        <taxon>Bacillales</taxon>
        <taxon>Paenibacillaceae</taxon>
        <taxon>Paenibacillus</taxon>
    </lineage>
</organism>
<keyword evidence="2" id="KW-1185">Reference proteome</keyword>
<comment type="caution">
    <text evidence="1">The sequence shown here is derived from an EMBL/GenBank/DDBJ whole genome shotgun (WGS) entry which is preliminary data.</text>
</comment>
<dbReference type="EMBL" id="RBAH01000001">
    <property type="protein sequence ID" value="RKN86755.1"/>
    <property type="molecule type" value="Genomic_DNA"/>
</dbReference>
<reference evidence="1 2" key="1">
    <citation type="journal article" date="2007" name="Int. J. Syst. Evol. Microbiol.">
        <title>Paenibacillus ginsengarvi sp. nov., isolated from soil from ginseng cultivation.</title>
        <authorList>
            <person name="Yoon M.H."/>
            <person name="Ten L.N."/>
            <person name="Im W.T."/>
        </authorList>
    </citation>
    <scope>NUCLEOTIDE SEQUENCE [LARGE SCALE GENOMIC DNA]</scope>
    <source>
        <strain evidence="1 2">KCTC 13059</strain>
    </source>
</reference>
<gene>
    <name evidence="1" type="ORF">D7M11_02010</name>
</gene>
<dbReference type="RefSeq" id="WP_120745462.1">
    <property type="nucleotide sequence ID" value="NZ_RBAH01000001.1"/>
</dbReference>
<name>A0A3B0CM51_9BACL</name>
<protein>
    <submittedName>
        <fullName evidence="1">Uncharacterized protein</fullName>
    </submittedName>
</protein>
<evidence type="ECO:0000313" key="2">
    <source>
        <dbReference type="Proteomes" id="UP000282311"/>
    </source>
</evidence>
<sequence>MLFNSPQPHTPVFLNSLPYKRNELNQSKHDRIIQKIADDFARQGFIVYADHIKWSMGRPPLFNGHRPDLTIQGQNGRVIVEVETFDSCLESHAISQLRAFNRVGIPVIVVIPEVIHTILGANNGLTKFNALNNRINTSKLYNVKVDTIKI</sequence>
<dbReference type="Proteomes" id="UP000282311">
    <property type="component" value="Unassembled WGS sequence"/>
</dbReference>
<dbReference type="OrthoDB" id="2081479at2"/>